<dbReference type="Proteomes" id="UP000276133">
    <property type="component" value="Unassembled WGS sequence"/>
</dbReference>
<keyword evidence="2" id="KW-1185">Reference proteome</keyword>
<proteinExistence type="predicted"/>
<evidence type="ECO:0000313" key="2">
    <source>
        <dbReference type="Proteomes" id="UP000276133"/>
    </source>
</evidence>
<sequence>MCVVAKCSDVSCWLPMTTRSLAKTSAHLIGQIHDNPNLNKAFAALRLKTRLTDAYFWRAKKI</sequence>
<dbReference type="EMBL" id="REGN01000172">
    <property type="protein sequence ID" value="RNA43939.1"/>
    <property type="molecule type" value="Genomic_DNA"/>
</dbReference>
<gene>
    <name evidence="1" type="ORF">BpHYR1_001325</name>
</gene>
<dbReference type="AlphaFoldDB" id="A0A3M7T7M0"/>
<protein>
    <submittedName>
        <fullName evidence="1">Uncharacterized protein</fullName>
    </submittedName>
</protein>
<name>A0A3M7T7M0_BRAPC</name>
<evidence type="ECO:0000313" key="1">
    <source>
        <dbReference type="EMBL" id="RNA43939.1"/>
    </source>
</evidence>
<accession>A0A3M7T7M0</accession>
<organism evidence="1 2">
    <name type="scientific">Brachionus plicatilis</name>
    <name type="common">Marine rotifer</name>
    <name type="synonym">Brachionus muelleri</name>
    <dbReference type="NCBI Taxonomy" id="10195"/>
    <lineage>
        <taxon>Eukaryota</taxon>
        <taxon>Metazoa</taxon>
        <taxon>Spiralia</taxon>
        <taxon>Gnathifera</taxon>
        <taxon>Rotifera</taxon>
        <taxon>Eurotatoria</taxon>
        <taxon>Monogononta</taxon>
        <taxon>Pseudotrocha</taxon>
        <taxon>Ploima</taxon>
        <taxon>Brachionidae</taxon>
        <taxon>Brachionus</taxon>
    </lineage>
</organism>
<comment type="caution">
    <text evidence="1">The sequence shown here is derived from an EMBL/GenBank/DDBJ whole genome shotgun (WGS) entry which is preliminary data.</text>
</comment>
<reference evidence="1 2" key="1">
    <citation type="journal article" date="2018" name="Sci. Rep.">
        <title>Genomic signatures of local adaptation to the degree of environmental predictability in rotifers.</title>
        <authorList>
            <person name="Franch-Gras L."/>
            <person name="Hahn C."/>
            <person name="Garcia-Roger E.M."/>
            <person name="Carmona M.J."/>
            <person name="Serra M."/>
            <person name="Gomez A."/>
        </authorList>
    </citation>
    <scope>NUCLEOTIDE SEQUENCE [LARGE SCALE GENOMIC DNA]</scope>
    <source>
        <strain evidence="1">HYR1</strain>
    </source>
</reference>